<reference evidence="1 2" key="1">
    <citation type="submission" date="2024-09" db="EMBL/GenBank/DDBJ databases">
        <title>Rethinking Asexuality: The Enigmatic Case of Functional Sexual Genes in Lepraria (Stereocaulaceae).</title>
        <authorList>
            <person name="Doellman M."/>
            <person name="Sun Y."/>
            <person name="Barcenas-Pena A."/>
            <person name="Lumbsch H.T."/>
            <person name="Grewe F."/>
        </authorList>
    </citation>
    <scope>NUCLEOTIDE SEQUENCE [LARGE SCALE GENOMIC DNA]</scope>
    <source>
        <strain evidence="1 2">Grewe 0041</strain>
    </source>
</reference>
<sequence>MPQTQANVFDEIDRAATELANISNRDGSTFMQMNSPKSAYQWEGILTPHWTCTFRPEINDSFGLSFLSLAVRLNLYAWVNAKVRKGCIVKRNTGTWPLPRDAPTTNSDVLKQFFERTFSSSTMVQSLLDNGADPDSKLATATLWKTLLVSVNGEFRASSGFRESFSHRVMADWIEIIYLFLKYGADSTVELGPLGNGLRYAAVRVSVKSEQGLHVKAD</sequence>
<evidence type="ECO:0000313" key="2">
    <source>
        <dbReference type="Proteomes" id="UP001590951"/>
    </source>
</evidence>
<name>A0ABR4BI83_9LECA</name>
<proteinExistence type="predicted"/>
<keyword evidence="2" id="KW-1185">Reference proteome</keyword>
<dbReference type="Proteomes" id="UP001590951">
    <property type="component" value="Unassembled WGS sequence"/>
</dbReference>
<evidence type="ECO:0000313" key="1">
    <source>
        <dbReference type="EMBL" id="KAL2057522.1"/>
    </source>
</evidence>
<dbReference type="EMBL" id="JBHFEH010000004">
    <property type="protein sequence ID" value="KAL2057522.1"/>
    <property type="molecule type" value="Genomic_DNA"/>
</dbReference>
<protein>
    <submittedName>
        <fullName evidence="1">Uncharacterized protein</fullName>
    </submittedName>
</protein>
<organism evidence="1 2">
    <name type="scientific">Lepraria finkii</name>
    <dbReference type="NCBI Taxonomy" id="1340010"/>
    <lineage>
        <taxon>Eukaryota</taxon>
        <taxon>Fungi</taxon>
        <taxon>Dikarya</taxon>
        <taxon>Ascomycota</taxon>
        <taxon>Pezizomycotina</taxon>
        <taxon>Lecanoromycetes</taxon>
        <taxon>OSLEUM clade</taxon>
        <taxon>Lecanoromycetidae</taxon>
        <taxon>Lecanorales</taxon>
        <taxon>Lecanorineae</taxon>
        <taxon>Stereocaulaceae</taxon>
        <taxon>Lepraria</taxon>
    </lineage>
</organism>
<accession>A0ABR4BI83</accession>
<gene>
    <name evidence="1" type="ORF">ABVK25_001906</name>
</gene>
<comment type="caution">
    <text evidence="1">The sequence shown here is derived from an EMBL/GenBank/DDBJ whole genome shotgun (WGS) entry which is preliminary data.</text>
</comment>